<protein>
    <submittedName>
        <fullName evidence="2">Uncharacterized protein</fullName>
    </submittedName>
</protein>
<dbReference type="Proteomes" id="UP000007875">
    <property type="component" value="Unassembled WGS sequence"/>
</dbReference>
<reference evidence="2" key="3">
    <citation type="submission" date="2025-09" db="UniProtKB">
        <authorList>
            <consortium name="Ensembl"/>
        </authorList>
    </citation>
    <scope>IDENTIFICATION</scope>
</reference>
<name>H2ZL93_CIOSA</name>
<dbReference type="InParanoid" id="H2ZL93"/>
<reference evidence="3" key="1">
    <citation type="submission" date="2003-08" db="EMBL/GenBank/DDBJ databases">
        <authorList>
            <person name="Birren B."/>
            <person name="Nusbaum C."/>
            <person name="Abebe A."/>
            <person name="Abouelleil A."/>
            <person name="Adekoya E."/>
            <person name="Ait-zahra M."/>
            <person name="Allen N."/>
            <person name="Allen T."/>
            <person name="An P."/>
            <person name="Anderson M."/>
            <person name="Anderson S."/>
            <person name="Arachchi H."/>
            <person name="Armbruster J."/>
            <person name="Bachantsang P."/>
            <person name="Baldwin J."/>
            <person name="Barry A."/>
            <person name="Bayul T."/>
            <person name="Blitshsteyn B."/>
            <person name="Bloom T."/>
            <person name="Blye J."/>
            <person name="Boguslavskiy L."/>
            <person name="Borowsky M."/>
            <person name="Boukhgalter B."/>
            <person name="Brunache A."/>
            <person name="Butler J."/>
            <person name="Calixte N."/>
            <person name="Calvo S."/>
            <person name="Camarata J."/>
            <person name="Campo K."/>
            <person name="Chang J."/>
            <person name="Cheshatsang Y."/>
            <person name="Citroen M."/>
            <person name="Collymore A."/>
            <person name="Considine T."/>
            <person name="Cook A."/>
            <person name="Cooke P."/>
            <person name="Corum B."/>
            <person name="Cuomo C."/>
            <person name="David R."/>
            <person name="Dawoe T."/>
            <person name="Degray S."/>
            <person name="Dodge S."/>
            <person name="Dooley K."/>
            <person name="Dorje P."/>
            <person name="Dorjee K."/>
            <person name="Dorris L."/>
            <person name="Duffey N."/>
            <person name="Dupes A."/>
            <person name="Elkins T."/>
            <person name="Engels R."/>
            <person name="Erickson J."/>
            <person name="Farina A."/>
            <person name="Faro S."/>
            <person name="Ferreira P."/>
            <person name="Fischer H."/>
            <person name="Fitzgerald M."/>
            <person name="Foley K."/>
            <person name="Gage D."/>
            <person name="Galagan J."/>
            <person name="Gearin G."/>
            <person name="Gnerre S."/>
            <person name="Gnirke A."/>
            <person name="Goyette A."/>
            <person name="Graham J."/>
            <person name="Grandbois E."/>
            <person name="Gyaltsen K."/>
            <person name="Hafez N."/>
            <person name="Hagopian D."/>
            <person name="Hagos B."/>
            <person name="Hall J."/>
            <person name="Hatcher B."/>
            <person name="Heller A."/>
            <person name="Higgins H."/>
            <person name="Honan T."/>
            <person name="Horn A."/>
            <person name="Houde N."/>
            <person name="Hughes L."/>
            <person name="Hulme W."/>
            <person name="Husby E."/>
            <person name="Iliev I."/>
            <person name="Jaffe D."/>
            <person name="Jones C."/>
            <person name="Kamal M."/>
            <person name="Kamat A."/>
            <person name="Kamvysselis M."/>
            <person name="Karlsson E."/>
            <person name="Kells C."/>
            <person name="Kieu A."/>
            <person name="Kisner P."/>
            <person name="Kodira C."/>
            <person name="Kulbokas E."/>
            <person name="Labutti K."/>
            <person name="Lama D."/>
            <person name="Landers T."/>
            <person name="Leger J."/>
            <person name="Levine S."/>
            <person name="Lewis D."/>
            <person name="Lewis T."/>
            <person name="Lindblad-toh K."/>
            <person name="Liu X."/>
            <person name="Lokyitsang T."/>
            <person name="Lokyitsang Y."/>
            <person name="Lucien O."/>
            <person name="Lui A."/>
            <person name="Ma L.J."/>
            <person name="Mabbitt R."/>
            <person name="Macdonald J."/>
            <person name="Maclean C."/>
            <person name="Major J."/>
            <person name="Manning J."/>
            <person name="Marabella R."/>
            <person name="Maru K."/>
            <person name="Matthews C."/>
            <person name="Mauceli E."/>
            <person name="Mccarthy M."/>
            <person name="Mcdonough S."/>
            <person name="Mcghee T."/>
            <person name="Meldrim J."/>
            <person name="Meneus L."/>
            <person name="Mesirov J."/>
            <person name="Mihalev A."/>
            <person name="Mihova T."/>
            <person name="Mikkelsen T."/>
            <person name="Mlenga V."/>
            <person name="Moru K."/>
            <person name="Mozes J."/>
            <person name="Mulrain L."/>
            <person name="Munson G."/>
            <person name="Naylor J."/>
            <person name="Newes C."/>
            <person name="Nguyen C."/>
            <person name="Nguyen N."/>
            <person name="Nguyen T."/>
            <person name="Nicol R."/>
            <person name="Nielsen C."/>
            <person name="Nizzari M."/>
            <person name="Norbu C."/>
            <person name="Norbu N."/>
            <person name="O'donnell P."/>
            <person name="Okoawo O."/>
            <person name="O'leary S."/>
            <person name="Omotosho B."/>
            <person name="O'neill K."/>
            <person name="Osman S."/>
            <person name="Parker S."/>
            <person name="Perrin D."/>
            <person name="Phunkhang P."/>
            <person name="Piqani B."/>
            <person name="Purcell S."/>
            <person name="Rachupka T."/>
            <person name="Ramasamy U."/>
            <person name="Rameau R."/>
            <person name="Ray V."/>
            <person name="Raymond C."/>
            <person name="Retta R."/>
            <person name="Richardson S."/>
            <person name="Rise C."/>
            <person name="Rodriguez J."/>
            <person name="Rogers J."/>
            <person name="Rogov P."/>
            <person name="Rutman M."/>
            <person name="Schupbach R."/>
            <person name="Seaman C."/>
            <person name="Settipalli S."/>
            <person name="Sharpe T."/>
            <person name="Sheridan J."/>
            <person name="Sherpa N."/>
            <person name="Shi J."/>
            <person name="Smirnov S."/>
            <person name="Smith C."/>
            <person name="Sougnez C."/>
            <person name="Spencer B."/>
            <person name="Stalker J."/>
            <person name="Stange-thomann N."/>
            <person name="Stavropoulos S."/>
            <person name="Stetson K."/>
            <person name="Stone C."/>
            <person name="Stone S."/>
            <person name="Stubbs M."/>
            <person name="Talamas J."/>
            <person name="Tchuinga P."/>
            <person name="Tenzing P."/>
            <person name="Tesfaye S."/>
            <person name="Theodore J."/>
            <person name="Thoulutsang Y."/>
            <person name="Topham K."/>
            <person name="Towey S."/>
            <person name="Tsamla T."/>
            <person name="Tsomo N."/>
            <person name="Vallee D."/>
            <person name="Vassiliev H."/>
            <person name="Venkataraman V."/>
            <person name="Vinson J."/>
            <person name="Vo A."/>
            <person name="Wade C."/>
            <person name="Wang S."/>
            <person name="Wangchuk T."/>
            <person name="Wangdi T."/>
            <person name="Whittaker C."/>
            <person name="Wilkinson J."/>
            <person name="Wu Y."/>
            <person name="Wyman D."/>
            <person name="Yadav S."/>
            <person name="Yang S."/>
            <person name="Yang X."/>
            <person name="Yeager S."/>
            <person name="Yee E."/>
            <person name="Young G."/>
            <person name="Zainoun J."/>
            <person name="Zembeck L."/>
            <person name="Zimmer A."/>
            <person name="Zody M."/>
            <person name="Lander E."/>
        </authorList>
    </citation>
    <scope>NUCLEOTIDE SEQUENCE [LARGE SCALE GENOMIC DNA]</scope>
</reference>
<dbReference type="HOGENOM" id="CLU_3282095_0_0_1"/>
<dbReference type="AlphaFoldDB" id="H2ZL93"/>
<evidence type="ECO:0000313" key="3">
    <source>
        <dbReference type="Proteomes" id="UP000007875"/>
    </source>
</evidence>
<organism evidence="2 3">
    <name type="scientific">Ciona savignyi</name>
    <name type="common">Pacific transparent sea squirt</name>
    <dbReference type="NCBI Taxonomy" id="51511"/>
    <lineage>
        <taxon>Eukaryota</taxon>
        <taxon>Metazoa</taxon>
        <taxon>Chordata</taxon>
        <taxon>Tunicata</taxon>
        <taxon>Ascidiacea</taxon>
        <taxon>Phlebobranchia</taxon>
        <taxon>Cionidae</taxon>
        <taxon>Ciona</taxon>
    </lineage>
</organism>
<feature type="region of interest" description="Disordered" evidence="1">
    <location>
        <begin position="1"/>
        <end position="23"/>
    </location>
</feature>
<reference evidence="2" key="2">
    <citation type="submission" date="2025-08" db="UniProtKB">
        <authorList>
            <consortium name="Ensembl"/>
        </authorList>
    </citation>
    <scope>IDENTIFICATION</scope>
</reference>
<evidence type="ECO:0000256" key="1">
    <source>
        <dbReference type="SAM" id="MobiDB-lite"/>
    </source>
</evidence>
<proteinExistence type="predicted"/>
<evidence type="ECO:0000313" key="2">
    <source>
        <dbReference type="Ensembl" id="ENSCSAVP00000018359.1"/>
    </source>
</evidence>
<accession>H2ZL93</accession>
<keyword evidence="3" id="KW-1185">Reference proteome</keyword>
<dbReference type="Ensembl" id="ENSCSAVT00000018559.1">
    <property type="protein sequence ID" value="ENSCSAVP00000018359.1"/>
    <property type="gene ID" value="ENSCSAVG00000010778.1"/>
</dbReference>
<sequence length="41" mass="4970">MTRSRAMSPRLKQMRNQRKEPQSHFWIEKLPKISESSWLGL</sequence>